<dbReference type="AlphaFoldDB" id="A0A917K9D9"/>
<dbReference type="Proteomes" id="UP000657574">
    <property type="component" value="Unassembled WGS sequence"/>
</dbReference>
<name>A0A917K9D9_9ACTN</name>
<sequence>MTHHKSNHAVEGDSDRGRSRGMPRRPDQDGLAERTEQDRREAGLPGTPPEDVDAAYEEEWRELDRETRAGELQTGTVRKRDRAPYPPSRYGD</sequence>
<comment type="caution">
    <text evidence="2">The sequence shown here is derived from an EMBL/GenBank/DDBJ whole genome shotgun (WGS) entry which is preliminary data.</text>
</comment>
<feature type="region of interest" description="Disordered" evidence="1">
    <location>
        <begin position="1"/>
        <end position="92"/>
    </location>
</feature>
<keyword evidence="3" id="KW-1185">Reference proteome</keyword>
<evidence type="ECO:0000313" key="2">
    <source>
        <dbReference type="EMBL" id="GGJ03159.1"/>
    </source>
</evidence>
<protein>
    <submittedName>
        <fullName evidence="2">Uncharacterized protein</fullName>
    </submittedName>
</protein>
<feature type="compositionally biased region" description="Acidic residues" evidence="1">
    <location>
        <begin position="50"/>
        <end position="61"/>
    </location>
</feature>
<evidence type="ECO:0000256" key="1">
    <source>
        <dbReference type="SAM" id="MobiDB-lite"/>
    </source>
</evidence>
<feature type="compositionally biased region" description="Basic and acidic residues" evidence="1">
    <location>
        <begin position="8"/>
        <end position="42"/>
    </location>
</feature>
<gene>
    <name evidence="2" type="ORF">GCM10010121_011890</name>
</gene>
<dbReference type="RefSeq" id="WP_189309945.1">
    <property type="nucleotide sequence ID" value="NZ_BMQA01000003.1"/>
</dbReference>
<reference evidence="2" key="2">
    <citation type="submission" date="2020-09" db="EMBL/GenBank/DDBJ databases">
        <authorList>
            <person name="Sun Q."/>
            <person name="Ohkuma M."/>
        </authorList>
    </citation>
    <scope>NUCLEOTIDE SEQUENCE</scope>
    <source>
        <strain evidence="2">JCM 3086</strain>
    </source>
</reference>
<accession>A0A917K9D9</accession>
<reference evidence="2" key="1">
    <citation type="journal article" date="2014" name="Int. J. Syst. Evol. Microbiol.">
        <title>Complete genome sequence of Corynebacterium casei LMG S-19264T (=DSM 44701T), isolated from a smear-ripened cheese.</title>
        <authorList>
            <consortium name="US DOE Joint Genome Institute (JGI-PGF)"/>
            <person name="Walter F."/>
            <person name="Albersmeier A."/>
            <person name="Kalinowski J."/>
            <person name="Ruckert C."/>
        </authorList>
    </citation>
    <scope>NUCLEOTIDE SEQUENCE</scope>
    <source>
        <strain evidence="2">JCM 3086</strain>
    </source>
</reference>
<proteinExistence type="predicted"/>
<evidence type="ECO:0000313" key="3">
    <source>
        <dbReference type="Proteomes" id="UP000657574"/>
    </source>
</evidence>
<organism evidence="2 3">
    <name type="scientific">Streptomyces brasiliensis</name>
    <dbReference type="NCBI Taxonomy" id="1954"/>
    <lineage>
        <taxon>Bacteria</taxon>
        <taxon>Bacillati</taxon>
        <taxon>Actinomycetota</taxon>
        <taxon>Actinomycetes</taxon>
        <taxon>Kitasatosporales</taxon>
        <taxon>Streptomycetaceae</taxon>
        <taxon>Streptomyces</taxon>
    </lineage>
</organism>
<dbReference type="EMBL" id="BMQA01000003">
    <property type="protein sequence ID" value="GGJ03159.1"/>
    <property type="molecule type" value="Genomic_DNA"/>
</dbReference>